<keyword evidence="6" id="KW-0662">Pyridine nucleotide biosynthesis</keyword>
<dbReference type="EC" id="2.4.2.19" evidence="5"/>
<evidence type="ECO:0000259" key="14">
    <source>
        <dbReference type="Pfam" id="PF01729"/>
    </source>
</evidence>
<protein>
    <recommendedName>
        <fullName evidence="11">Probable nicotinate-nucleotide pyrophosphorylase [carboxylating]</fullName>
        <ecNumber evidence="5">2.4.2.19</ecNumber>
    </recommendedName>
    <alternativeName>
        <fullName evidence="9">Quinolinate phosphoribosyltransferase [decarboxylating]</fullName>
    </alternativeName>
</protein>
<feature type="binding site" evidence="13">
    <location>
        <position position="168"/>
    </location>
    <ligand>
        <name>substrate</name>
    </ligand>
</feature>
<dbReference type="InterPro" id="IPR002638">
    <property type="entry name" value="Quinolinate_PRibosylTrfase_C"/>
</dbReference>
<evidence type="ECO:0000256" key="4">
    <source>
        <dbReference type="ARBA" id="ARBA00011218"/>
    </source>
</evidence>
<feature type="binding site" evidence="13">
    <location>
        <begin position="241"/>
        <end position="243"/>
    </location>
    <ligand>
        <name>substrate</name>
    </ligand>
</feature>
<dbReference type="InterPro" id="IPR004393">
    <property type="entry name" value="NadC"/>
</dbReference>
<evidence type="ECO:0000256" key="9">
    <source>
        <dbReference type="ARBA" id="ARBA00033102"/>
    </source>
</evidence>
<feature type="binding site" evidence="13">
    <location>
        <position position="218"/>
    </location>
    <ligand>
        <name>substrate</name>
    </ligand>
</feature>
<dbReference type="PANTHER" id="PTHR32179">
    <property type="entry name" value="NICOTINATE-NUCLEOTIDE PYROPHOSPHORYLASE [CARBOXYLATING]"/>
    <property type="match status" value="1"/>
</dbReference>
<dbReference type="FunFam" id="3.20.20.70:FF:000030">
    <property type="entry name" value="Nicotinate-nucleotide pyrophosphorylase, carboxylating"/>
    <property type="match status" value="1"/>
</dbReference>
<dbReference type="InterPro" id="IPR022412">
    <property type="entry name" value="Quinolinate_PRibosylTrfase_N"/>
</dbReference>
<dbReference type="GO" id="GO:0034213">
    <property type="term" value="P:quinolinate catabolic process"/>
    <property type="evidence" value="ECO:0007669"/>
    <property type="project" value="TreeGrafter"/>
</dbReference>
<evidence type="ECO:0000313" key="16">
    <source>
        <dbReference type="EMBL" id="PIE25294.1"/>
    </source>
</evidence>
<dbReference type="PIRSF" id="PIRSF006250">
    <property type="entry name" value="NadC_ModD"/>
    <property type="match status" value="1"/>
</dbReference>
<feature type="binding site" evidence="13">
    <location>
        <begin position="134"/>
        <end position="136"/>
    </location>
    <ligand>
        <name>substrate</name>
    </ligand>
</feature>
<evidence type="ECO:0000256" key="12">
    <source>
        <dbReference type="PIRNR" id="PIRNR006250"/>
    </source>
</evidence>
<dbReference type="Pfam" id="PF02749">
    <property type="entry name" value="QRPTase_N"/>
    <property type="match status" value="1"/>
</dbReference>
<reference evidence="16 17" key="1">
    <citation type="submission" date="2017-10" db="EMBL/GenBank/DDBJ databases">
        <title>Novel microbial diversity and functional potential in the marine mammal oral microbiome.</title>
        <authorList>
            <person name="Dudek N.K."/>
            <person name="Sun C.L."/>
            <person name="Burstein D."/>
            <person name="Kantor R.S."/>
            <person name="Aliaga Goltsman D.S."/>
            <person name="Bik E.M."/>
            <person name="Thomas B.C."/>
            <person name="Banfield J.F."/>
            <person name="Relman D.A."/>
        </authorList>
    </citation>
    <scope>NUCLEOTIDE SEQUENCE [LARGE SCALE GENOMIC DNA]</scope>
    <source>
        <strain evidence="16">DOLJORAL78_47_21</strain>
    </source>
</reference>
<dbReference type="Proteomes" id="UP000243469">
    <property type="component" value="Unassembled WGS sequence"/>
</dbReference>
<dbReference type="InterPro" id="IPR013785">
    <property type="entry name" value="Aldolase_TIM"/>
</dbReference>
<feature type="domain" description="Quinolinate phosphoribosyl transferase N-terminal" evidence="15">
    <location>
        <begin position="27"/>
        <end position="111"/>
    </location>
</feature>
<evidence type="ECO:0000256" key="10">
    <source>
        <dbReference type="ARBA" id="ARBA00047445"/>
    </source>
</evidence>
<evidence type="ECO:0000256" key="6">
    <source>
        <dbReference type="ARBA" id="ARBA00022642"/>
    </source>
</evidence>
<dbReference type="GO" id="GO:0005737">
    <property type="term" value="C:cytoplasm"/>
    <property type="evidence" value="ECO:0007669"/>
    <property type="project" value="TreeGrafter"/>
</dbReference>
<feature type="binding site" evidence="13">
    <location>
        <position position="101"/>
    </location>
    <ligand>
        <name>substrate</name>
    </ligand>
</feature>
<dbReference type="CDD" id="cd01572">
    <property type="entry name" value="QPRTase"/>
    <property type="match status" value="1"/>
</dbReference>
<evidence type="ECO:0000256" key="1">
    <source>
        <dbReference type="ARBA" id="ARBA00003237"/>
    </source>
</evidence>
<evidence type="ECO:0000256" key="7">
    <source>
        <dbReference type="ARBA" id="ARBA00022676"/>
    </source>
</evidence>
<dbReference type="UniPathway" id="UPA00253">
    <property type="reaction ID" value="UER00331"/>
</dbReference>
<evidence type="ECO:0000256" key="11">
    <source>
        <dbReference type="ARBA" id="ARBA00069173"/>
    </source>
</evidence>
<keyword evidence="8 12" id="KW-0808">Transferase</keyword>
<evidence type="ECO:0000259" key="15">
    <source>
        <dbReference type="Pfam" id="PF02749"/>
    </source>
</evidence>
<gene>
    <name evidence="16" type="ORF">CSA60_01130</name>
</gene>
<dbReference type="NCBIfam" id="TIGR00078">
    <property type="entry name" value="nadC"/>
    <property type="match status" value="1"/>
</dbReference>
<sequence>MLTRADIQHVIPEAVKNALAEDVGTGDITAQLIPAEQQATARIISRQEAIICGVDWVTEVFRQVDPALELDWQVDDGDRVQKDQVLFQAQGSARNLLTAERVALNFLQTLSGTATVSRLYADKVSGTAVKLLDTRKTLPGLRYAQKYAVTCGGCFNHRVGLFDAFLIKENHIMACGGIKEAIQTARNNEPDKPVEVEVETMDELQQALSAGADIIMLDNFSLQDMRQSVTIARGKAKLEASGGITDATLRPIAETGVDYISIGALTKHCQAVDLSMRLIDQ</sequence>
<dbReference type="InterPro" id="IPR036068">
    <property type="entry name" value="Nicotinate_pribotase-like_C"/>
</dbReference>
<evidence type="ECO:0000256" key="5">
    <source>
        <dbReference type="ARBA" id="ARBA00011944"/>
    </source>
</evidence>
<dbReference type="SUPFAM" id="SSF51690">
    <property type="entry name" value="Nicotinate/Quinolinate PRTase C-terminal domain-like"/>
    <property type="match status" value="1"/>
</dbReference>
<keyword evidence="7 12" id="KW-0328">Glycosyltransferase</keyword>
<dbReference type="EMBL" id="PDSH01000009">
    <property type="protein sequence ID" value="PIE25294.1"/>
    <property type="molecule type" value="Genomic_DNA"/>
</dbReference>
<evidence type="ECO:0000313" key="17">
    <source>
        <dbReference type="Proteomes" id="UP000243469"/>
    </source>
</evidence>
<dbReference type="Pfam" id="PF01729">
    <property type="entry name" value="QRPTase_C"/>
    <property type="match status" value="1"/>
</dbReference>
<dbReference type="InterPro" id="IPR037128">
    <property type="entry name" value="Quinolinate_PRibosylTase_N_sf"/>
</dbReference>
<dbReference type="AlphaFoldDB" id="A0A2G6JPE4"/>
<feature type="binding site" evidence="13">
    <location>
        <position position="158"/>
    </location>
    <ligand>
        <name>substrate</name>
    </ligand>
</feature>
<comment type="function">
    <text evidence="1">Involved in the catabolism of quinolinic acid (QA).</text>
</comment>
<evidence type="ECO:0000256" key="3">
    <source>
        <dbReference type="ARBA" id="ARBA00009400"/>
    </source>
</evidence>
<evidence type="ECO:0000256" key="8">
    <source>
        <dbReference type="ARBA" id="ARBA00022679"/>
    </source>
</evidence>
<evidence type="ECO:0000256" key="2">
    <source>
        <dbReference type="ARBA" id="ARBA00004893"/>
    </source>
</evidence>
<comment type="caution">
    <text evidence="16">The sequence shown here is derived from an EMBL/GenBank/DDBJ whole genome shotgun (WGS) entry which is preliminary data.</text>
</comment>
<dbReference type="Gene3D" id="3.90.1170.20">
    <property type="entry name" value="Quinolinate phosphoribosyl transferase, N-terminal domain"/>
    <property type="match status" value="1"/>
</dbReference>
<dbReference type="InterPro" id="IPR027277">
    <property type="entry name" value="NadC/ModD"/>
</dbReference>
<dbReference type="FunFam" id="3.90.1170.20:FF:000001">
    <property type="entry name" value="Nicotinate-nucleotide diphosphorylase (Carboxylating)"/>
    <property type="match status" value="1"/>
</dbReference>
<dbReference type="Gene3D" id="3.20.20.70">
    <property type="entry name" value="Aldolase class I"/>
    <property type="match status" value="1"/>
</dbReference>
<accession>A0A2G6JPE4</accession>
<comment type="pathway">
    <text evidence="2">Cofactor biosynthesis; NAD(+) biosynthesis; nicotinate D-ribonucleotide from quinolinate: step 1/1.</text>
</comment>
<feature type="binding site" evidence="13">
    <location>
        <begin position="262"/>
        <end position="264"/>
    </location>
    <ligand>
        <name>substrate</name>
    </ligand>
</feature>
<name>A0A2G6JPE4_NEPCE</name>
<evidence type="ECO:0000256" key="13">
    <source>
        <dbReference type="PIRSR" id="PIRSR006250-1"/>
    </source>
</evidence>
<feature type="binding site" evidence="13">
    <location>
        <position position="197"/>
    </location>
    <ligand>
        <name>substrate</name>
    </ligand>
</feature>
<dbReference type="GO" id="GO:0004514">
    <property type="term" value="F:nicotinate-nucleotide diphosphorylase (carboxylating) activity"/>
    <property type="evidence" value="ECO:0007669"/>
    <property type="project" value="UniProtKB-EC"/>
</dbReference>
<proteinExistence type="inferred from homology"/>
<comment type="similarity">
    <text evidence="3 12">Belongs to the NadC/ModD family.</text>
</comment>
<comment type="subunit">
    <text evidence="4">Hexamer formed by 3 homodimers.</text>
</comment>
<organism evidence="16 17">
    <name type="scientific">Neptuniibacter caesariensis</name>
    <dbReference type="NCBI Taxonomy" id="207954"/>
    <lineage>
        <taxon>Bacteria</taxon>
        <taxon>Pseudomonadati</taxon>
        <taxon>Pseudomonadota</taxon>
        <taxon>Gammaproteobacteria</taxon>
        <taxon>Oceanospirillales</taxon>
        <taxon>Oceanospirillaceae</taxon>
        <taxon>Neptuniibacter</taxon>
    </lineage>
</organism>
<dbReference type="STRING" id="207954.MED92_15730"/>
<comment type="catalytic activity">
    <reaction evidence="10">
        <text>nicotinate beta-D-ribonucleotide + CO2 + diphosphate = quinolinate + 5-phospho-alpha-D-ribose 1-diphosphate + 2 H(+)</text>
        <dbReference type="Rhea" id="RHEA:12733"/>
        <dbReference type="ChEBI" id="CHEBI:15378"/>
        <dbReference type="ChEBI" id="CHEBI:16526"/>
        <dbReference type="ChEBI" id="CHEBI:29959"/>
        <dbReference type="ChEBI" id="CHEBI:33019"/>
        <dbReference type="ChEBI" id="CHEBI:57502"/>
        <dbReference type="ChEBI" id="CHEBI:58017"/>
        <dbReference type="EC" id="2.4.2.19"/>
    </reaction>
</comment>
<dbReference type="SUPFAM" id="SSF54675">
    <property type="entry name" value="Nicotinate/Quinolinate PRTase N-terminal domain-like"/>
    <property type="match status" value="1"/>
</dbReference>
<feature type="domain" description="Quinolinate phosphoribosyl transferase C-terminal" evidence="14">
    <location>
        <begin position="114"/>
        <end position="277"/>
    </location>
</feature>
<dbReference type="PANTHER" id="PTHR32179:SF3">
    <property type="entry name" value="NICOTINATE-NUCLEOTIDE PYROPHOSPHORYLASE [CARBOXYLATING]"/>
    <property type="match status" value="1"/>
</dbReference>
<dbReference type="GO" id="GO:0009435">
    <property type="term" value="P:NAD+ biosynthetic process"/>
    <property type="evidence" value="ECO:0007669"/>
    <property type="project" value="UniProtKB-UniPathway"/>
</dbReference>